<dbReference type="AlphaFoldDB" id="A0A317X2S4"/>
<comment type="pathway">
    <text evidence="2 8">Glycan metabolism; L-arabinan degradation.</text>
</comment>
<dbReference type="InterPro" id="IPR006710">
    <property type="entry name" value="Glyco_hydro_43"/>
</dbReference>
<dbReference type="UniPathway" id="UPA00667"/>
<feature type="active site" description="Proton donor" evidence="9">
    <location>
        <position position="226"/>
    </location>
</feature>
<feature type="chain" id="PRO_5016400274" description="Arabinan endo-1,5-alpha-L-arabinosidase" evidence="11">
    <location>
        <begin position="19"/>
        <end position="363"/>
    </location>
</feature>
<dbReference type="Pfam" id="PF04616">
    <property type="entry name" value="Glyco_hydro_43"/>
    <property type="match status" value="1"/>
</dbReference>
<evidence type="ECO:0000256" key="10">
    <source>
        <dbReference type="PIRSR" id="PIRSR606710-2"/>
    </source>
</evidence>
<dbReference type="Proteomes" id="UP000247233">
    <property type="component" value="Unassembled WGS sequence"/>
</dbReference>
<sequence>MLHTVLSVFSVLLAAVAALPAEVHINTTSFSNTTAYPLPNLGNVAAHDPNIIQYNGSFYLFKGGVHIPIHKASSLDGPWEQIGTVLHESSVITKQNRSRPWAPTTVEWDDRFFCLYAISESGSRNSAIGVASADSPESGNWTDHGALINTGEGALSDIDPYTISNAIDGAFIADQKTGSPHLLYGSYWHGIFTVPLADDLLSVKTPQHPNATNLAYVPKETVKPIEGSFMTYKAPYYYLWFSHGKCCHFDLEKFPPMGDEYSIRVGRSSDVTGPFVDKDGVDLLDGGGTVVYGSNHGVVYAPGGVGVLTGSGNDADVLYFHYLNTTIGFTQGDAQLGWNYLHYVKGWPVALEGYVHANGKDDF</sequence>
<comment type="caution">
    <text evidence="12">The sequence shown here is derived from an EMBL/GenBank/DDBJ whole genome shotgun (WGS) entry which is preliminary data.</text>
</comment>
<accession>A0A317X2S4</accession>
<dbReference type="STRING" id="1448321.A0A317X2S4"/>
<dbReference type="SUPFAM" id="SSF75005">
    <property type="entry name" value="Arabinanase/levansucrase/invertase"/>
    <property type="match status" value="1"/>
</dbReference>
<feature type="signal peptide" evidence="11">
    <location>
        <begin position="1"/>
        <end position="18"/>
    </location>
</feature>
<dbReference type="EMBL" id="MSFL01000001">
    <property type="protein sequence ID" value="PWY92645.1"/>
    <property type="molecule type" value="Genomic_DNA"/>
</dbReference>
<comment type="similarity">
    <text evidence="3 8">Belongs to the glycosyl hydrolase 43 family.</text>
</comment>
<evidence type="ECO:0000256" key="9">
    <source>
        <dbReference type="PIRSR" id="PIRSR606710-1"/>
    </source>
</evidence>
<evidence type="ECO:0000256" key="3">
    <source>
        <dbReference type="ARBA" id="ARBA00009865"/>
    </source>
</evidence>
<keyword evidence="13" id="KW-1185">Reference proteome</keyword>
<reference evidence="12 13" key="1">
    <citation type="submission" date="2016-12" db="EMBL/GenBank/DDBJ databases">
        <title>The genomes of Aspergillus section Nigri reveals drivers in fungal speciation.</title>
        <authorList>
            <consortium name="DOE Joint Genome Institute"/>
            <person name="Vesth T.C."/>
            <person name="Nybo J."/>
            <person name="Theobald S."/>
            <person name="Brandl J."/>
            <person name="Frisvad J.C."/>
            <person name="Nielsen K.F."/>
            <person name="Lyhne E.K."/>
            <person name="Kogle M.E."/>
            <person name="Kuo A."/>
            <person name="Riley R."/>
            <person name="Clum A."/>
            <person name="Nolan M."/>
            <person name="Lipzen A."/>
            <person name="Salamov A."/>
            <person name="Henrissat B."/>
            <person name="Wiebenga A."/>
            <person name="De Vries R.P."/>
            <person name="Grigoriev I.V."/>
            <person name="Mortensen U.H."/>
            <person name="Andersen M.R."/>
            <person name="Baker S.E."/>
        </authorList>
    </citation>
    <scope>NUCLEOTIDE SEQUENCE [LARGE SCALE GENOMIC DNA]</scope>
    <source>
        <strain evidence="12 13">CBS 117.55</strain>
    </source>
</reference>
<keyword evidence="6 8" id="KW-0378">Hydrolase</keyword>
<feature type="active site" description="Proton acceptor" evidence="9">
    <location>
        <position position="48"/>
    </location>
</feature>
<dbReference type="PANTHER" id="PTHR43301:SF5">
    <property type="entry name" value="ARABINAN ENDO-1,5-ALPHA-L-ARABINOSIDASE D-RELATED"/>
    <property type="match status" value="1"/>
</dbReference>
<dbReference type="CDD" id="cd18831">
    <property type="entry name" value="GH43_AnAbnA-like"/>
    <property type="match status" value="1"/>
</dbReference>
<evidence type="ECO:0000256" key="8">
    <source>
        <dbReference type="PIRNR" id="PIRNR026534"/>
    </source>
</evidence>
<dbReference type="PANTHER" id="PTHR43301">
    <property type="entry name" value="ARABINAN ENDO-1,5-ALPHA-L-ARABINOSIDASE"/>
    <property type="match status" value="1"/>
</dbReference>
<dbReference type="GO" id="GO:0031222">
    <property type="term" value="P:arabinan catabolic process"/>
    <property type="evidence" value="ECO:0007669"/>
    <property type="project" value="UniProtKB-UniPathway"/>
</dbReference>
<comment type="catalytic activity">
    <reaction evidence="1 8">
        <text>Endohydrolysis of (1-&gt;5)-alpha-arabinofuranosidic linkages in (1-&gt;5)-arabinans.</text>
        <dbReference type="EC" id="3.2.1.99"/>
    </reaction>
</comment>
<evidence type="ECO:0000256" key="2">
    <source>
        <dbReference type="ARBA" id="ARBA00004834"/>
    </source>
</evidence>
<evidence type="ECO:0000256" key="1">
    <source>
        <dbReference type="ARBA" id="ARBA00000375"/>
    </source>
</evidence>
<name>A0A317X2S4_9EURO</name>
<keyword evidence="7 8" id="KW-0326">Glycosidase</keyword>
<evidence type="ECO:0000256" key="11">
    <source>
        <dbReference type="SAM" id="SignalP"/>
    </source>
</evidence>
<evidence type="ECO:0000256" key="4">
    <source>
        <dbReference type="ARBA" id="ARBA00012586"/>
    </source>
</evidence>
<dbReference type="VEuPathDB" id="FungiDB:BO70DRAFT_282036"/>
<dbReference type="GO" id="GO:0046558">
    <property type="term" value="F:arabinan endo-1,5-alpha-L-arabinosidase activity"/>
    <property type="evidence" value="ECO:0007669"/>
    <property type="project" value="UniProtKB-EC"/>
</dbReference>
<evidence type="ECO:0000256" key="7">
    <source>
        <dbReference type="ARBA" id="ARBA00023295"/>
    </source>
</evidence>
<dbReference type="Gene3D" id="2.115.10.20">
    <property type="entry name" value="Glycosyl hydrolase domain, family 43"/>
    <property type="match status" value="1"/>
</dbReference>
<gene>
    <name evidence="12" type="ORF">BO70DRAFT_282036</name>
</gene>
<organism evidence="12 13">
    <name type="scientific">Aspergillus heteromorphus CBS 117.55</name>
    <dbReference type="NCBI Taxonomy" id="1448321"/>
    <lineage>
        <taxon>Eukaryota</taxon>
        <taxon>Fungi</taxon>
        <taxon>Dikarya</taxon>
        <taxon>Ascomycota</taxon>
        <taxon>Pezizomycotina</taxon>
        <taxon>Eurotiomycetes</taxon>
        <taxon>Eurotiomycetidae</taxon>
        <taxon>Eurotiales</taxon>
        <taxon>Aspergillaceae</taxon>
        <taxon>Aspergillus</taxon>
        <taxon>Aspergillus subgen. Circumdati</taxon>
    </lineage>
</organism>
<dbReference type="InterPro" id="IPR023296">
    <property type="entry name" value="Glyco_hydro_beta-prop_sf"/>
</dbReference>
<dbReference type="RefSeq" id="XP_025404384.1">
    <property type="nucleotide sequence ID" value="XM_025539034.1"/>
</dbReference>
<evidence type="ECO:0000313" key="12">
    <source>
        <dbReference type="EMBL" id="PWY92645.1"/>
    </source>
</evidence>
<dbReference type="InterPro" id="IPR050727">
    <property type="entry name" value="GH43_arabinanases"/>
</dbReference>
<feature type="site" description="Important for catalytic activity, responsible for pKa modulation of the active site Glu and correct orientation of both the proton donor and substrate" evidence="10">
    <location>
        <position position="168"/>
    </location>
</feature>
<dbReference type="InterPro" id="IPR016840">
    <property type="entry name" value="Glyco_hydro_43_endo_a_Ara-ase"/>
</dbReference>
<dbReference type="GeneID" id="37061271"/>
<dbReference type="OrthoDB" id="195678at2759"/>
<evidence type="ECO:0000256" key="5">
    <source>
        <dbReference type="ARBA" id="ARBA00022729"/>
    </source>
</evidence>
<dbReference type="EC" id="3.2.1.99" evidence="4 8"/>
<keyword evidence="5 11" id="KW-0732">Signal</keyword>
<evidence type="ECO:0000313" key="13">
    <source>
        <dbReference type="Proteomes" id="UP000247233"/>
    </source>
</evidence>
<evidence type="ECO:0000256" key="6">
    <source>
        <dbReference type="ARBA" id="ARBA00022801"/>
    </source>
</evidence>
<protein>
    <recommendedName>
        <fullName evidence="4 8">Arabinan endo-1,5-alpha-L-arabinosidase</fullName>
        <ecNumber evidence="4 8">3.2.1.99</ecNumber>
    </recommendedName>
</protein>
<dbReference type="PIRSF" id="PIRSF026534">
    <property type="entry name" value="Endo_alpha-L-arabinosidase"/>
    <property type="match status" value="1"/>
</dbReference>
<proteinExistence type="inferred from homology"/>